<dbReference type="GO" id="GO:0046872">
    <property type="term" value="F:metal ion binding"/>
    <property type="evidence" value="ECO:0007669"/>
    <property type="project" value="UniProtKB-KW"/>
</dbReference>
<dbReference type="GO" id="GO:0005737">
    <property type="term" value="C:cytoplasm"/>
    <property type="evidence" value="ECO:0007669"/>
    <property type="project" value="TreeGrafter"/>
</dbReference>
<feature type="binding site" evidence="4">
    <location>
        <position position="220"/>
    </location>
    <ligand>
        <name>a divalent metal cation</name>
        <dbReference type="ChEBI" id="CHEBI:60240"/>
        <label>1</label>
    </ligand>
</feature>
<organism evidence="5 6">
    <name type="scientific">Enterovibrio norvegicus FF-454</name>
    <dbReference type="NCBI Taxonomy" id="1185651"/>
    <lineage>
        <taxon>Bacteria</taxon>
        <taxon>Pseudomonadati</taxon>
        <taxon>Pseudomonadota</taxon>
        <taxon>Gammaproteobacteria</taxon>
        <taxon>Vibrionales</taxon>
        <taxon>Vibrionaceae</taxon>
        <taxon>Enterovibrio</taxon>
    </lineage>
</organism>
<evidence type="ECO:0000256" key="3">
    <source>
        <dbReference type="ARBA" id="ARBA00022723"/>
    </source>
</evidence>
<evidence type="ECO:0000256" key="1">
    <source>
        <dbReference type="ARBA" id="ARBA00006964"/>
    </source>
</evidence>
<feature type="binding site" evidence="4">
    <location>
        <position position="63"/>
    </location>
    <ligand>
        <name>a divalent metal cation</name>
        <dbReference type="ChEBI" id="CHEBI:60240"/>
        <label>1</label>
    </ligand>
</feature>
<dbReference type="SUPFAM" id="SSF102705">
    <property type="entry name" value="NIF3 (NGG1p interacting factor 3)-like"/>
    <property type="match status" value="1"/>
</dbReference>
<dbReference type="EMBL" id="AJWN02000090">
    <property type="protein sequence ID" value="OEE58852.1"/>
    <property type="molecule type" value="Genomic_DNA"/>
</dbReference>
<accession>A0A1E5C133</accession>
<feature type="binding site" evidence="4">
    <location>
        <position position="224"/>
    </location>
    <ligand>
        <name>a divalent metal cation</name>
        <dbReference type="ChEBI" id="CHEBI:60240"/>
        <label>1</label>
    </ligand>
</feature>
<evidence type="ECO:0000313" key="6">
    <source>
        <dbReference type="Proteomes" id="UP000095039"/>
    </source>
</evidence>
<feature type="binding site" evidence="4">
    <location>
        <position position="101"/>
    </location>
    <ligand>
        <name>a divalent metal cation</name>
        <dbReference type="ChEBI" id="CHEBI:60240"/>
        <label>1</label>
    </ligand>
</feature>
<gene>
    <name evidence="5" type="ORF">A1OK_02275</name>
</gene>
<protein>
    <recommendedName>
        <fullName evidence="2">GTP cyclohydrolase 1 type 2 homolog</fullName>
    </recommendedName>
</protein>
<dbReference type="Gene3D" id="3.40.1390.30">
    <property type="entry name" value="NIF3 (NGG1p interacting factor 3)-like"/>
    <property type="match status" value="2"/>
</dbReference>
<sequence>MNNFELETLLNGFLKPHLIKDYCPNGMQVEGKPDVMKVVTGVTASQALIDAAITHGADAVLVHHGYFWRGEPEPIKGMKFRRIKALIEHGINLYAYHLPLDVHPEVGNNAQLASLLGIEQRGGLEDGNPNSVAVWGELPDAITGDAFSALIESRLNRKPLFINGGSHRNIKRVGWCTGGGQDYIDLAASKGMDAFISGEVSERTTFSAREQGIHYFGAGHHATERYGIKSLGEWLAENHKMDVTFIDIDNPV</sequence>
<evidence type="ECO:0000256" key="2">
    <source>
        <dbReference type="ARBA" id="ARBA00022112"/>
    </source>
</evidence>
<dbReference type="NCBIfam" id="TIGR00486">
    <property type="entry name" value="YbgI_SA1388"/>
    <property type="match status" value="1"/>
</dbReference>
<keyword evidence="6" id="KW-1185">Reference proteome</keyword>
<name>A0A1E5C133_9GAMM</name>
<dbReference type="PANTHER" id="PTHR13799:SF14">
    <property type="entry name" value="GTP CYCLOHYDROLASE 1 TYPE 2 HOMOLOG"/>
    <property type="match status" value="1"/>
</dbReference>
<dbReference type="FunFam" id="3.40.1390.30:FF:000002">
    <property type="entry name" value="Nif3-like dinuclear metal center protein"/>
    <property type="match status" value="1"/>
</dbReference>
<dbReference type="InterPro" id="IPR002678">
    <property type="entry name" value="DUF34/NIF3"/>
</dbReference>
<keyword evidence="3 4" id="KW-0479">Metal-binding</keyword>
<feature type="binding site" evidence="4">
    <location>
        <position position="64"/>
    </location>
    <ligand>
        <name>a divalent metal cation</name>
        <dbReference type="ChEBI" id="CHEBI:60240"/>
        <label>2</label>
    </ligand>
</feature>
<comment type="caution">
    <text evidence="5">The sequence shown here is derived from an EMBL/GenBank/DDBJ whole genome shotgun (WGS) entry which is preliminary data.</text>
</comment>
<reference evidence="5 6" key="1">
    <citation type="journal article" date="2012" name="Science">
        <title>Ecological populations of bacteria act as socially cohesive units of antibiotic production and resistance.</title>
        <authorList>
            <person name="Cordero O.X."/>
            <person name="Wildschutte H."/>
            <person name="Kirkup B."/>
            <person name="Proehl S."/>
            <person name="Ngo L."/>
            <person name="Hussain F."/>
            <person name="Le Roux F."/>
            <person name="Mincer T."/>
            <person name="Polz M.F."/>
        </authorList>
    </citation>
    <scope>NUCLEOTIDE SEQUENCE [LARGE SCALE GENOMIC DNA]</scope>
    <source>
        <strain evidence="5 6">FF-454</strain>
    </source>
</reference>
<dbReference type="InterPro" id="IPR036069">
    <property type="entry name" value="DUF34/NIF3_sf"/>
</dbReference>
<dbReference type="AlphaFoldDB" id="A0A1E5C133"/>
<evidence type="ECO:0000313" key="5">
    <source>
        <dbReference type="EMBL" id="OEE58852.1"/>
    </source>
</evidence>
<evidence type="ECO:0000256" key="4">
    <source>
        <dbReference type="PIRSR" id="PIRSR602678-1"/>
    </source>
</evidence>
<dbReference type="Proteomes" id="UP000095039">
    <property type="component" value="Unassembled WGS sequence"/>
</dbReference>
<dbReference type="Pfam" id="PF01784">
    <property type="entry name" value="DUF34_NIF3"/>
    <property type="match status" value="1"/>
</dbReference>
<dbReference type="RefSeq" id="WP_016961074.1">
    <property type="nucleotide sequence ID" value="NZ_AJWN02000090.1"/>
</dbReference>
<proteinExistence type="inferred from homology"/>
<dbReference type="PANTHER" id="PTHR13799">
    <property type="entry name" value="NGG1 INTERACTING FACTOR 3"/>
    <property type="match status" value="1"/>
</dbReference>
<comment type="similarity">
    <text evidence="1">Belongs to the GTP cyclohydrolase I type 2/NIF3 family.</text>
</comment>